<organism evidence="4">
    <name type="scientific">Gongylonema pulchrum</name>
    <dbReference type="NCBI Taxonomy" id="637853"/>
    <lineage>
        <taxon>Eukaryota</taxon>
        <taxon>Metazoa</taxon>
        <taxon>Ecdysozoa</taxon>
        <taxon>Nematoda</taxon>
        <taxon>Chromadorea</taxon>
        <taxon>Rhabditida</taxon>
        <taxon>Spirurina</taxon>
        <taxon>Spiruromorpha</taxon>
        <taxon>Spiruroidea</taxon>
        <taxon>Gongylonematidae</taxon>
        <taxon>Gongylonema</taxon>
    </lineage>
</organism>
<evidence type="ECO:0000313" key="3">
    <source>
        <dbReference type="Proteomes" id="UP000271098"/>
    </source>
</evidence>
<dbReference type="EMBL" id="UYRT01084549">
    <property type="protein sequence ID" value="VDN28992.1"/>
    <property type="molecule type" value="Genomic_DNA"/>
</dbReference>
<gene>
    <name evidence="2" type="ORF">GPUH_LOCUS17010</name>
</gene>
<feature type="transmembrane region" description="Helical" evidence="1">
    <location>
        <begin position="49"/>
        <end position="68"/>
    </location>
</feature>
<evidence type="ECO:0000313" key="2">
    <source>
        <dbReference type="EMBL" id="VDN28992.1"/>
    </source>
</evidence>
<keyword evidence="1" id="KW-0472">Membrane</keyword>
<accession>A0A183E7R9</accession>
<dbReference type="AlphaFoldDB" id="A0A183E7R9"/>
<dbReference type="WBParaSite" id="GPUH_0001703201-mRNA-1">
    <property type="protein sequence ID" value="GPUH_0001703201-mRNA-1"/>
    <property type="gene ID" value="GPUH_0001703201"/>
</dbReference>
<keyword evidence="3" id="KW-1185">Reference proteome</keyword>
<proteinExistence type="predicted"/>
<sequence length="85" mass="9460">MSGGGSRKPVFCNNCFVLESNFYQLFAKLLLLLFTLWGKSLQHLVSIDFALFDYLSVFIIACAIIFRANKLLAYVALNADESCAA</sequence>
<evidence type="ECO:0000313" key="4">
    <source>
        <dbReference type="WBParaSite" id="GPUH_0001703201-mRNA-1"/>
    </source>
</evidence>
<reference evidence="2 3" key="2">
    <citation type="submission" date="2018-11" db="EMBL/GenBank/DDBJ databases">
        <authorList>
            <consortium name="Pathogen Informatics"/>
        </authorList>
    </citation>
    <scope>NUCLEOTIDE SEQUENCE [LARGE SCALE GENOMIC DNA]</scope>
</reference>
<reference evidence="4" key="1">
    <citation type="submission" date="2016-06" db="UniProtKB">
        <authorList>
            <consortium name="WormBaseParasite"/>
        </authorList>
    </citation>
    <scope>IDENTIFICATION</scope>
</reference>
<name>A0A183E7R9_9BILA</name>
<keyword evidence="1" id="KW-0812">Transmembrane</keyword>
<dbReference type="Proteomes" id="UP000271098">
    <property type="component" value="Unassembled WGS sequence"/>
</dbReference>
<keyword evidence="1" id="KW-1133">Transmembrane helix</keyword>
<protein>
    <submittedName>
        <fullName evidence="4">Ion_trans domain-containing protein</fullName>
    </submittedName>
</protein>
<evidence type="ECO:0000256" key="1">
    <source>
        <dbReference type="SAM" id="Phobius"/>
    </source>
</evidence>